<dbReference type="PANTHER" id="PTHR23150">
    <property type="entry name" value="SULFATASE MODIFYING FACTOR 1, 2"/>
    <property type="match status" value="1"/>
</dbReference>
<dbReference type="InterPro" id="IPR005532">
    <property type="entry name" value="SUMF_dom"/>
</dbReference>
<reference evidence="2" key="1">
    <citation type="journal article" date="2014" name="Front. Microbiol.">
        <title>High frequency of phylogenetically diverse reductive dehalogenase-homologous genes in deep subseafloor sedimentary metagenomes.</title>
        <authorList>
            <person name="Kawai M."/>
            <person name="Futagami T."/>
            <person name="Toyoda A."/>
            <person name="Takaki Y."/>
            <person name="Nishi S."/>
            <person name="Hori S."/>
            <person name="Arai W."/>
            <person name="Tsubouchi T."/>
            <person name="Morono Y."/>
            <person name="Uchiyama I."/>
            <person name="Ito T."/>
            <person name="Fujiyama A."/>
            <person name="Inagaki F."/>
            <person name="Takami H."/>
        </authorList>
    </citation>
    <scope>NUCLEOTIDE SEQUENCE</scope>
    <source>
        <strain evidence="2">Expedition CK06-06</strain>
    </source>
</reference>
<protein>
    <recommendedName>
        <fullName evidence="1">Sulfatase-modifying factor enzyme-like domain-containing protein</fullName>
    </recommendedName>
</protein>
<dbReference type="InterPro" id="IPR016187">
    <property type="entry name" value="CTDL_fold"/>
</dbReference>
<organism evidence="2">
    <name type="scientific">marine sediment metagenome</name>
    <dbReference type="NCBI Taxonomy" id="412755"/>
    <lineage>
        <taxon>unclassified sequences</taxon>
        <taxon>metagenomes</taxon>
        <taxon>ecological metagenomes</taxon>
    </lineage>
</organism>
<dbReference type="Gene3D" id="3.90.1580.10">
    <property type="entry name" value="paralog of FGE (formylglycine-generating enzyme)"/>
    <property type="match status" value="1"/>
</dbReference>
<dbReference type="SUPFAM" id="SSF56436">
    <property type="entry name" value="C-type lectin-like"/>
    <property type="match status" value="1"/>
</dbReference>
<sequence>MVYIPAGEFSMGSEEGLFNEKPVHKVFLDDYWIGKFPVTVGQFRKFVEETGYVTDAEKGKGSWQFWEGEWVVRLDGNWKNTYFQQGDDHPVVSVSWSDAIVYSHWLSKKIGLDFKLP</sequence>
<feature type="domain" description="Sulfatase-modifying factor enzyme-like" evidence="1">
    <location>
        <begin position="1"/>
        <end position="115"/>
    </location>
</feature>
<dbReference type="PANTHER" id="PTHR23150:SF19">
    <property type="entry name" value="FORMYLGLYCINE-GENERATING ENZYME"/>
    <property type="match status" value="1"/>
</dbReference>
<dbReference type="AlphaFoldDB" id="X1UNK7"/>
<dbReference type="Pfam" id="PF03781">
    <property type="entry name" value="FGE-sulfatase"/>
    <property type="match status" value="1"/>
</dbReference>
<feature type="non-terminal residue" evidence="2">
    <location>
        <position position="117"/>
    </location>
</feature>
<dbReference type="GO" id="GO:0120147">
    <property type="term" value="F:formylglycine-generating oxidase activity"/>
    <property type="evidence" value="ECO:0007669"/>
    <property type="project" value="TreeGrafter"/>
</dbReference>
<accession>X1UNK7</accession>
<comment type="caution">
    <text evidence="2">The sequence shown here is derived from an EMBL/GenBank/DDBJ whole genome shotgun (WGS) entry which is preliminary data.</text>
</comment>
<dbReference type="EMBL" id="BARW01037910">
    <property type="protein sequence ID" value="GAJ19053.1"/>
    <property type="molecule type" value="Genomic_DNA"/>
</dbReference>
<dbReference type="InterPro" id="IPR051043">
    <property type="entry name" value="Sulfatase_Mod_Factor_Kinase"/>
</dbReference>
<gene>
    <name evidence="2" type="ORF">S12H4_58388</name>
</gene>
<proteinExistence type="predicted"/>
<evidence type="ECO:0000259" key="1">
    <source>
        <dbReference type="Pfam" id="PF03781"/>
    </source>
</evidence>
<name>X1UNK7_9ZZZZ</name>
<dbReference type="InterPro" id="IPR042095">
    <property type="entry name" value="SUMF_sf"/>
</dbReference>
<evidence type="ECO:0000313" key="2">
    <source>
        <dbReference type="EMBL" id="GAJ19053.1"/>
    </source>
</evidence>